<organism evidence="9 10">
    <name type="scientific">Mycoplasmopsis felifaucium</name>
    <dbReference type="NCBI Taxonomy" id="35768"/>
    <lineage>
        <taxon>Bacteria</taxon>
        <taxon>Bacillati</taxon>
        <taxon>Mycoplasmatota</taxon>
        <taxon>Mycoplasmoidales</taxon>
        <taxon>Metamycoplasmataceae</taxon>
        <taxon>Mycoplasmopsis</taxon>
    </lineage>
</organism>
<feature type="binding site" evidence="6">
    <location>
        <position position="83"/>
    </location>
    <ligand>
        <name>(6S)-5-formyl-5,6,7,8-tetrahydrofolate</name>
        <dbReference type="ChEBI" id="CHEBI:57457"/>
    </ligand>
</feature>
<feature type="binding site" evidence="6">
    <location>
        <begin position="272"/>
        <end position="275"/>
    </location>
    <ligand>
        <name>GTP</name>
        <dbReference type="ChEBI" id="CHEBI:37565"/>
    </ligand>
</feature>
<keyword evidence="6" id="KW-0963">Cytoplasm</keyword>
<dbReference type="InterPro" id="IPR018948">
    <property type="entry name" value="GTP-bd_TrmE_N"/>
</dbReference>
<feature type="binding site" evidence="6">
    <location>
        <begin position="228"/>
        <end position="233"/>
    </location>
    <ligand>
        <name>GTP</name>
        <dbReference type="ChEBI" id="CHEBI:37565"/>
    </ligand>
</feature>
<comment type="caution">
    <text evidence="6">Lacks conserved residue(s) required for the propagation of feature annotation.</text>
</comment>
<dbReference type="InterPro" id="IPR027266">
    <property type="entry name" value="TrmE/GcvT-like"/>
</dbReference>
<dbReference type="SUPFAM" id="SSF103025">
    <property type="entry name" value="Folate-binding domain"/>
    <property type="match status" value="1"/>
</dbReference>
<evidence type="ECO:0000256" key="4">
    <source>
        <dbReference type="ARBA" id="ARBA00022958"/>
    </source>
</evidence>
<keyword evidence="6" id="KW-0479">Metal-binding</keyword>
<keyword evidence="5 6" id="KW-0342">GTP-binding</keyword>
<dbReference type="Pfam" id="PF10396">
    <property type="entry name" value="TrmE_N"/>
    <property type="match status" value="1"/>
</dbReference>
<proteinExistence type="inferred from homology"/>
<dbReference type="Gene3D" id="1.20.120.430">
    <property type="entry name" value="tRNA modification GTPase MnmE domain 2"/>
    <property type="match status" value="1"/>
</dbReference>
<comment type="cofactor">
    <cofactor evidence="6">
        <name>K(+)</name>
        <dbReference type="ChEBI" id="CHEBI:29103"/>
    </cofactor>
    <text evidence="6">Binds 1 potassium ion per subunit.</text>
</comment>
<feature type="binding site" evidence="6">
    <location>
        <position position="247"/>
    </location>
    <ligand>
        <name>K(+)</name>
        <dbReference type="ChEBI" id="CHEBI:29103"/>
    </ligand>
</feature>
<keyword evidence="4 6" id="KW-0630">Potassium</keyword>
<dbReference type="HAMAP" id="MF_00379">
    <property type="entry name" value="GTPase_MnmE"/>
    <property type="match status" value="1"/>
</dbReference>
<comment type="similarity">
    <text evidence="1 6 7">Belongs to the TRAFAC class TrmE-Era-EngA-EngB-Septin-like GTPase superfamily. TrmE GTPase family.</text>
</comment>
<name>A0ABZ2RW70_9BACT</name>
<evidence type="ECO:0000259" key="8">
    <source>
        <dbReference type="PROSITE" id="PS51709"/>
    </source>
</evidence>
<dbReference type="Proteomes" id="UP001477443">
    <property type="component" value="Chromosome"/>
</dbReference>
<evidence type="ECO:0000313" key="9">
    <source>
        <dbReference type="EMBL" id="WXL29046.1"/>
    </source>
</evidence>
<feature type="binding site" evidence="6">
    <location>
        <position position="249"/>
    </location>
    <ligand>
        <name>K(+)</name>
        <dbReference type="ChEBI" id="CHEBI:29103"/>
    </ligand>
</feature>
<protein>
    <recommendedName>
        <fullName evidence="6">tRNA modification GTPase MnmE</fullName>
        <ecNumber evidence="6">3.6.-.-</ecNumber>
    </recommendedName>
</protein>
<sequence length="447" mass="50080">MINDTIAAISSGGKINQAIAIIRVSGDDSVAIVKKIFTGKVGKNQTITFGTIVDNFNDNQLVDEVLCMWYIGKNNFVGQDTVEINCHGGVIVSNRILELLLANGARLAEPGEFSRRSFINGKMDLIKAEAINDLIHSSTIKQTQMAISKFDGNTSKFVNELRSELSYLIGEMEVAIDYPEYDFEDPFTEKLLPRLVELSQKLSKTVELSENSRLIFEGVKVAILGKPNVGKSSLLNAILEQDKAIVTDIAGTTRDLVEASFQYKGFLFKFIDTAGIRKTDELIEQIGIKKSLQQIDEADVVIHVYDLTQNDDESDREIEENTHAKGKTYIPVYNKIDLAPNIERNNDYIYISAKNNSVEVLKDKLAEIFKDIDYTNNEFLNNSRQLSLIKLALNSVNDAINAIKKGYYSDLVIVDLRQAWSFLTDITGRADNELLLDEMFKNFCLGK</sequence>
<dbReference type="SUPFAM" id="SSF52540">
    <property type="entry name" value="P-loop containing nucleoside triphosphate hydrolases"/>
    <property type="match status" value="1"/>
</dbReference>
<dbReference type="PRINTS" id="PR00326">
    <property type="entry name" value="GTP1OBG"/>
</dbReference>
<dbReference type="InterPro" id="IPR031168">
    <property type="entry name" value="G_TrmE"/>
</dbReference>
<dbReference type="Pfam" id="PF12631">
    <property type="entry name" value="MnmE_helical"/>
    <property type="match status" value="1"/>
</dbReference>
<feature type="binding site" evidence="6">
    <location>
        <position position="253"/>
    </location>
    <ligand>
        <name>Mg(2+)</name>
        <dbReference type="ChEBI" id="CHEBI:18420"/>
    </ligand>
</feature>
<keyword evidence="2 6" id="KW-0819">tRNA processing</keyword>
<comment type="subcellular location">
    <subcellularLocation>
        <location evidence="6">Cytoplasm</location>
    </subcellularLocation>
</comment>
<evidence type="ECO:0000256" key="5">
    <source>
        <dbReference type="ARBA" id="ARBA00023134"/>
    </source>
</evidence>
<dbReference type="PANTHER" id="PTHR42714">
    <property type="entry name" value="TRNA MODIFICATION GTPASE GTPBP3"/>
    <property type="match status" value="1"/>
</dbReference>
<dbReference type="InterPro" id="IPR027417">
    <property type="entry name" value="P-loop_NTPase"/>
</dbReference>
<feature type="binding site" evidence="6">
    <location>
        <position position="252"/>
    </location>
    <ligand>
        <name>K(+)</name>
        <dbReference type="ChEBI" id="CHEBI:29103"/>
    </ligand>
</feature>
<dbReference type="InterPro" id="IPR005225">
    <property type="entry name" value="Small_GTP-bd"/>
</dbReference>
<comment type="function">
    <text evidence="6">Exhibits a very high intrinsic GTPase hydrolysis rate. Involved in the addition of a carboxymethylaminomethyl (cmnm) group at the wobble position (U34) of certain tRNAs, forming tRNA-cmnm(5)s(2)U34.</text>
</comment>
<dbReference type="InterPro" id="IPR025867">
    <property type="entry name" value="MnmE_helical"/>
</dbReference>
<dbReference type="Gene3D" id="3.40.50.300">
    <property type="entry name" value="P-loop containing nucleotide triphosphate hydrolases"/>
    <property type="match status" value="1"/>
</dbReference>
<dbReference type="RefSeq" id="WP_338822636.1">
    <property type="nucleotide sequence ID" value="NZ_CP148067.1"/>
</dbReference>
<dbReference type="EMBL" id="CP148067">
    <property type="protein sequence ID" value="WXL29046.1"/>
    <property type="molecule type" value="Genomic_DNA"/>
</dbReference>
<dbReference type="SUPFAM" id="SSF116878">
    <property type="entry name" value="TrmE connector domain"/>
    <property type="match status" value="1"/>
</dbReference>
<dbReference type="PANTHER" id="PTHR42714:SF2">
    <property type="entry name" value="TRNA MODIFICATION GTPASE GTPBP3, MITOCHONDRIAL"/>
    <property type="match status" value="1"/>
</dbReference>
<feature type="binding site" evidence="6">
    <location>
        <position position="122"/>
    </location>
    <ligand>
        <name>(6S)-5-formyl-5,6,7,8-tetrahydrofolate</name>
        <dbReference type="ChEBI" id="CHEBI:57457"/>
    </ligand>
</feature>
<dbReference type="InterPro" id="IPR006073">
    <property type="entry name" value="GTP-bd"/>
</dbReference>
<evidence type="ECO:0000313" key="10">
    <source>
        <dbReference type="Proteomes" id="UP001477443"/>
    </source>
</evidence>
<feature type="domain" description="TrmE-type G" evidence="8">
    <location>
        <begin position="218"/>
        <end position="370"/>
    </location>
</feature>
<dbReference type="InterPro" id="IPR027368">
    <property type="entry name" value="MnmE_dom2"/>
</dbReference>
<dbReference type="CDD" id="cd14858">
    <property type="entry name" value="TrmE_N"/>
    <property type="match status" value="1"/>
</dbReference>
<dbReference type="PROSITE" id="PS51709">
    <property type="entry name" value="G_TRME"/>
    <property type="match status" value="1"/>
</dbReference>
<dbReference type="EC" id="3.6.-.-" evidence="6"/>
<keyword evidence="6" id="KW-0460">Magnesium</keyword>
<dbReference type="NCBIfam" id="TIGR00231">
    <property type="entry name" value="small_GTP"/>
    <property type="match status" value="1"/>
</dbReference>
<feature type="binding site" evidence="6">
    <location>
        <position position="232"/>
    </location>
    <ligand>
        <name>Mg(2+)</name>
        <dbReference type="ChEBI" id="CHEBI:18420"/>
    </ligand>
</feature>
<keyword evidence="3 6" id="KW-0547">Nucleotide-binding</keyword>
<gene>
    <name evidence="6 9" type="primary">mnmE</name>
    <name evidence="6" type="synonym">trmE</name>
    <name evidence="9" type="ORF">WG617_00070</name>
</gene>
<dbReference type="NCBIfam" id="TIGR00450">
    <property type="entry name" value="mnmE_trmE_thdF"/>
    <property type="match status" value="1"/>
</dbReference>
<reference evidence="9" key="1">
    <citation type="submission" date="2024-03" db="EMBL/GenBank/DDBJ databases">
        <title>Complete genome sequence of Mycoplasma felifaucium Z921 isolated from the trachea of a cheetah.</title>
        <authorList>
            <person name="Spergser J."/>
        </authorList>
    </citation>
    <scope>NUCLEOTIDE SEQUENCE [LARGE SCALE GENOMIC DNA]</scope>
    <source>
        <strain evidence="9">Z921</strain>
    </source>
</reference>
<dbReference type="Pfam" id="PF01926">
    <property type="entry name" value="MMR_HSR1"/>
    <property type="match status" value="1"/>
</dbReference>
<accession>A0ABZ2RW70</accession>
<feature type="binding site" evidence="6">
    <location>
        <position position="447"/>
    </location>
    <ligand>
        <name>(6S)-5-formyl-5,6,7,8-tetrahydrofolate</name>
        <dbReference type="ChEBI" id="CHEBI:57457"/>
    </ligand>
</feature>
<dbReference type="CDD" id="cd04164">
    <property type="entry name" value="trmE"/>
    <property type="match status" value="1"/>
</dbReference>
<dbReference type="InterPro" id="IPR004520">
    <property type="entry name" value="GTPase_MnmE"/>
</dbReference>
<comment type="subunit">
    <text evidence="6">Homodimer. Heterotetramer of two MnmE and two MnmG subunits.</text>
</comment>
<keyword evidence="6" id="KW-0378">Hydrolase</keyword>
<dbReference type="Gene3D" id="3.30.1360.120">
    <property type="entry name" value="Probable tRNA modification gtpase trme, domain 1"/>
    <property type="match status" value="1"/>
</dbReference>
<feature type="binding site" evidence="6">
    <location>
        <position position="228"/>
    </location>
    <ligand>
        <name>K(+)</name>
        <dbReference type="ChEBI" id="CHEBI:29103"/>
    </ligand>
</feature>
<keyword evidence="10" id="KW-1185">Reference proteome</keyword>
<feature type="binding site" evidence="6">
    <location>
        <begin position="247"/>
        <end position="253"/>
    </location>
    <ligand>
        <name>GTP</name>
        <dbReference type="ChEBI" id="CHEBI:37565"/>
    </ligand>
</feature>
<evidence type="ECO:0000256" key="1">
    <source>
        <dbReference type="ARBA" id="ARBA00011043"/>
    </source>
</evidence>
<evidence type="ECO:0000256" key="3">
    <source>
        <dbReference type="ARBA" id="ARBA00022741"/>
    </source>
</evidence>
<evidence type="ECO:0000256" key="7">
    <source>
        <dbReference type="RuleBase" id="RU003313"/>
    </source>
</evidence>
<evidence type="ECO:0000256" key="2">
    <source>
        <dbReference type="ARBA" id="ARBA00022694"/>
    </source>
</evidence>
<feature type="binding site" evidence="6">
    <location>
        <position position="23"/>
    </location>
    <ligand>
        <name>(6S)-5-formyl-5,6,7,8-tetrahydrofolate</name>
        <dbReference type="ChEBI" id="CHEBI:57457"/>
    </ligand>
</feature>
<evidence type="ECO:0000256" key="6">
    <source>
        <dbReference type="HAMAP-Rule" id="MF_00379"/>
    </source>
</evidence>